<keyword evidence="3" id="KW-0238">DNA-binding</keyword>
<evidence type="ECO:0000256" key="4">
    <source>
        <dbReference type="ARBA" id="ARBA00023163"/>
    </source>
</evidence>
<accession>A0A5P2AU06</accession>
<dbReference type="EMBL" id="CP029194">
    <property type="protein sequence ID" value="QES21774.1"/>
    <property type="molecule type" value="Genomic_DNA"/>
</dbReference>
<comment type="similarity">
    <text evidence="1">Belongs to the LysR transcriptional regulatory family.</text>
</comment>
<dbReference type="CDD" id="cd08414">
    <property type="entry name" value="PBP2_LTTR_aromatics_like"/>
    <property type="match status" value="1"/>
</dbReference>
<evidence type="ECO:0000313" key="6">
    <source>
        <dbReference type="EMBL" id="QES21774.1"/>
    </source>
</evidence>
<dbReference type="InterPro" id="IPR036388">
    <property type="entry name" value="WH-like_DNA-bd_sf"/>
</dbReference>
<dbReference type="GO" id="GO:0032993">
    <property type="term" value="C:protein-DNA complex"/>
    <property type="evidence" value="ECO:0007669"/>
    <property type="project" value="TreeGrafter"/>
</dbReference>
<dbReference type="AlphaFoldDB" id="A0A5P2AU06"/>
<dbReference type="GO" id="GO:0003677">
    <property type="term" value="F:DNA binding"/>
    <property type="evidence" value="ECO:0007669"/>
    <property type="project" value="UniProtKB-KW"/>
</dbReference>
<proteinExistence type="inferred from homology"/>
<organism evidence="6 7">
    <name type="scientific">Streptomyces venezuelae</name>
    <dbReference type="NCBI Taxonomy" id="54571"/>
    <lineage>
        <taxon>Bacteria</taxon>
        <taxon>Bacillati</taxon>
        <taxon>Actinomycetota</taxon>
        <taxon>Actinomycetes</taxon>
        <taxon>Kitasatosporales</taxon>
        <taxon>Streptomycetaceae</taxon>
        <taxon>Streptomyces</taxon>
    </lineage>
</organism>
<dbReference type="PANTHER" id="PTHR30346:SF0">
    <property type="entry name" value="HCA OPERON TRANSCRIPTIONAL ACTIVATOR HCAR"/>
    <property type="match status" value="1"/>
</dbReference>
<dbReference type="Pfam" id="PF00126">
    <property type="entry name" value="HTH_1"/>
    <property type="match status" value="1"/>
</dbReference>
<dbReference type="InterPro" id="IPR036390">
    <property type="entry name" value="WH_DNA-bd_sf"/>
</dbReference>
<dbReference type="SUPFAM" id="SSF53850">
    <property type="entry name" value="Periplasmic binding protein-like II"/>
    <property type="match status" value="1"/>
</dbReference>
<dbReference type="Gene3D" id="3.40.190.10">
    <property type="entry name" value="Periplasmic binding protein-like II"/>
    <property type="match status" value="2"/>
</dbReference>
<dbReference type="GO" id="GO:0003700">
    <property type="term" value="F:DNA-binding transcription factor activity"/>
    <property type="evidence" value="ECO:0007669"/>
    <property type="project" value="InterPro"/>
</dbReference>
<dbReference type="FunFam" id="1.10.10.10:FF:000001">
    <property type="entry name" value="LysR family transcriptional regulator"/>
    <property type="match status" value="1"/>
</dbReference>
<dbReference type="Gene3D" id="1.10.10.10">
    <property type="entry name" value="Winged helix-like DNA-binding domain superfamily/Winged helix DNA-binding domain"/>
    <property type="match status" value="1"/>
</dbReference>
<name>A0A5P2AU06_STRVZ</name>
<dbReference type="Pfam" id="PF03466">
    <property type="entry name" value="LysR_substrate"/>
    <property type="match status" value="1"/>
</dbReference>
<dbReference type="SUPFAM" id="SSF46785">
    <property type="entry name" value="Winged helix' DNA-binding domain"/>
    <property type="match status" value="1"/>
</dbReference>
<dbReference type="InterPro" id="IPR000847">
    <property type="entry name" value="LysR_HTH_N"/>
</dbReference>
<dbReference type="InterPro" id="IPR005119">
    <property type="entry name" value="LysR_subst-bd"/>
</dbReference>
<protein>
    <submittedName>
        <fullName evidence="6">LysR family transcriptional regulator</fullName>
    </submittedName>
</protein>
<dbReference type="RefSeq" id="WP_150269490.1">
    <property type="nucleotide sequence ID" value="NZ_CP029194.1"/>
</dbReference>
<dbReference type="Proteomes" id="UP000324106">
    <property type="component" value="Chromosome"/>
</dbReference>
<evidence type="ECO:0000256" key="3">
    <source>
        <dbReference type="ARBA" id="ARBA00023125"/>
    </source>
</evidence>
<dbReference type="OrthoDB" id="3176554at2"/>
<dbReference type="PANTHER" id="PTHR30346">
    <property type="entry name" value="TRANSCRIPTIONAL DUAL REGULATOR HCAR-RELATED"/>
    <property type="match status" value="1"/>
</dbReference>
<dbReference type="PROSITE" id="PS50931">
    <property type="entry name" value="HTH_LYSR"/>
    <property type="match status" value="1"/>
</dbReference>
<gene>
    <name evidence="6" type="ORF">DEJ46_23900</name>
</gene>
<reference evidence="6 7" key="1">
    <citation type="submission" date="2018-05" db="EMBL/GenBank/DDBJ databases">
        <title>Streptomyces venezuelae.</title>
        <authorList>
            <person name="Kim W."/>
            <person name="Lee N."/>
            <person name="Cho B.-K."/>
        </authorList>
    </citation>
    <scope>NUCLEOTIDE SEQUENCE [LARGE SCALE GENOMIC DNA]</scope>
    <source>
        <strain evidence="6 7">ATCC 15068</strain>
    </source>
</reference>
<keyword evidence="2" id="KW-0805">Transcription regulation</keyword>
<feature type="domain" description="HTH lysR-type" evidence="5">
    <location>
        <begin position="1"/>
        <end position="59"/>
    </location>
</feature>
<evidence type="ECO:0000259" key="5">
    <source>
        <dbReference type="PROSITE" id="PS50931"/>
    </source>
</evidence>
<evidence type="ECO:0000256" key="2">
    <source>
        <dbReference type="ARBA" id="ARBA00023015"/>
    </source>
</evidence>
<keyword evidence="4" id="KW-0804">Transcription</keyword>
<evidence type="ECO:0000313" key="7">
    <source>
        <dbReference type="Proteomes" id="UP000324106"/>
    </source>
</evidence>
<evidence type="ECO:0000256" key="1">
    <source>
        <dbReference type="ARBA" id="ARBA00009437"/>
    </source>
</evidence>
<sequence>MDLLLHLRYFRTVAEEQHFGRAAARLRMAQPSLSQRIQRLERELGVRLLDRGARGATLTPAGRLVLAETDHLLAAADRLAATVARVHSGAAGTLRAAVPPGLGATAVAALLTAFRERSPGATLELRELPTAEQTAELTAGTLDVGIVRHPCPAPGLAFGPTLHQPLGALLAADDPLADPLTGPAELPAAALTGRDLVLFPRAEAPALHDETLTACARHGCTPTAVLAATGPDFTRGLVLSGGAVALVPRTPDEAGTVWRPLHGTTVTWRTSTAWPEGKDSPAVRLFTDTAHTVLREHADMRTAPSTRMVFPRPASEFPL</sequence>
<dbReference type="PRINTS" id="PR00039">
    <property type="entry name" value="HTHLYSR"/>
</dbReference>